<evidence type="ECO:0000313" key="1">
    <source>
        <dbReference type="EMBL" id="VDM85593.1"/>
    </source>
</evidence>
<name>A0A3P7JWX2_STRVU</name>
<sequence length="30" mass="3206">MVNSVAYGPEEGEDAEMSAKMKVIDNLGYG</sequence>
<reference evidence="1 2" key="1">
    <citation type="submission" date="2018-11" db="EMBL/GenBank/DDBJ databases">
        <authorList>
            <consortium name="Pathogen Informatics"/>
        </authorList>
    </citation>
    <scope>NUCLEOTIDE SEQUENCE [LARGE SCALE GENOMIC DNA]</scope>
</reference>
<accession>A0A3P7JWX2</accession>
<gene>
    <name evidence="1" type="ORF">SVUK_LOCUS20591</name>
</gene>
<protein>
    <submittedName>
        <fullName evidence="1">Uncharacterized protein</fullName>
    </submittedName>
</protein>
<dbReference type="EMBL" id="UYYB01142626">
    <property type="protein sequence ID" value="VDM85593.1"/>
    <property type="molecule type" value="Genomic_DNA"/>
</dbReference>
<dbReference type="Proteomes" id="UP000270094">
    <property type="component" value="Unassembled WGS sequence"/>
</dbReference>
<evidence type="ECO:0000313" key="2">
    <source>
        <dbReference type="Proteomes" id="UP000270094"/>
    </source>
</evidence>
<dbReference type="AlphaFoldDB" id="A0A3P7JWX2"/>
<proteinExistence type="predicted"/>
<keyword evidence="2" id="KW-1185">Reference proteome</keyword>
<organism evidence="1 2">
    <name type="scientific">Strongylus vulgaris</name>
    <name type="common">Blood worm</name>
    <dbReference type="NCBI Taxonomy" id="40348"/>
    <lineage>
        <taxon>Eukaryota</taxon>
        <taxon>Metazoa</taxon>
        <taxon>Ecdysozoa</taxon>
        <taxon>Nematoda</taxon>
        <taxon>Chromadorea</taxon>
        <taxon>Rhabditida</taxon>
        <taxon>Rhabditina</taxon>
        <taxon>Rhabditomorpha</taxon>
        <taxon>Strongyloidea</taxon>
        <taxon>Strongylidae</taxon>
        <taxon>Strongylus</taxon>
    </lineage>
</organism>